<dbReference type="InterPro" id="IPR011990">
    <property type="entry name" value="TPR-like_helical_dom_sf"/>
</dbReference>
<keyword evidence="1" id="KW-0802">TPR repeat</keyword>
<dbReference type="SMART" id="SM00028">
    <property type="entry name" value="TPR"/>
    <property type="match status" value="3"/>
</dbReference>
<evidence type="ECO:0000313" key="3">
    <source>
        <dbReference type="Proteomes" id="UP000243588"/>
    </source>
</evidence>
<dbReference type="Gene3D" id="1.25.40.10">
    <property type="entry name" value="Tetratricopeptide repeat domain"/>
    <property type="match status" value="2"/>
</dbReference>
<organism evidence="2 3">
    <name type="scientific">Myroides phaeus</name>
    <dbReference type="NCBI Taxonomy" id="702745"/>
    <lineage>
        <taxon>Bacteria</taxon>
        <taxon>Pseudomonadati</taxon>
        <taxon>Bacteroidota</taxon>
        <taxon>Flavobacteriia</taxon>
        <taxon>Flavobacteriales</taxon>
        <taxon>Flavobacteriaceae</taxon>
        <taxon>Myroides</taxon>
    </lineage>
</organism>
<feature type="repeat" description="TPR" evidence="1">
    <location>
        <begin position="147"/>
        <end position="180"/>
    </location>
</feature>
<reference evidence="3" key="1">
    <citation type="submission" date="2016-10" db="EMBL/GenBank/DDBJ databases">
        <authorList>
            <person name="Varghese N."/>
            <person name="Submissions S."/>
        </authorList>
    </citation>
    <scope>NUCLEOTIDE SEQUENCE [LARGE SCALE GENOMIC DNA]</scope>
    <source>
        <strain evidence="3">DSM 23313</strain>
    </source>
</reference>
<proteinExistence type="predicted"/>
<dbReference type="SUPFAM" id="SSF48452">
    <property type="entry name" value="TPR-like"/>
    <property type="match status" value="1"/>
</dbReference>
<sequence>MAQKEIRLVEIKDLYDQLIVGDKLLEANEDEKGIFYAQNQSLSEQILSIVKELLREDPLNVEALFWKISIHNGPYYDDVSVILSTAQEIIDNLPNDKEAVLSAYDLIAWSYEHKLELKEKAIEVLHDKLIEISKLKDNYSLQDKEFGNTYYKIAFLYRELEDFSTAEAFYRMSFEHTPDHYYTGFQGGNLSLERGNYGDAFIYMNSFYNFHSNAYCGVFGKALEVDYQAGKIDEEWGLLYLMYAIAIDYPEECGYKNVREVGIKYASLIEKGLKENPDNAFALQMKAKYYMNVEKNTKRAFEYLHQYFDLNKKIEGPLYFVFYELGERLGIDVQEYGYELDCEGFFAYNLMTLFLEKGGEYRDNGDIEKALVYYHNARNIGKYAIQLADAYFETGVGNKVNNNKHGYALMCNNLGIVCKNIVQLTDGNYAIADCVEALQLHRKGYEIAPFWENMESGLRLAELMKEYDEVAYFANELLTYYDVYSATYMAIKGRILKNYLNAGKFEEAKAYFKAIRVDFELKEIEDEDVVAEVIYMAADLFTYLRYELKDYHSSIDMTEAFFSKSKYVELNEEVANINYWFSLAWAYHGLEDFEKAAKYFDLMRLNYKDNERYKGTIEDIPAEYSLPKEEREALNRLWVFNRQEIDSITNYPLEDTFGNVVHLNKIVDYITGGHPIKVEGWLNDDVNLKVFPRVQRKDVKEEIFDTSLDFYFQKENITIRFTIDERNEQIKSFFGLRSKNVWKKEMFVYYYFYKEGETTSNDFDVFGNGHIELDKKAQLFWNAFVSKYYQLAV</sequence>
<accession>A0A1G8DVZ9</accession>
<protein>
    <submittedName>
        <fullName evidence="2">Tetratricopeptide repeat-containing protein</fullName>
    </submittedName>
</protein>
<gene>
    <name evidence="2" type="ORF">SAMN05421818_10894</name>
</gene>
<dbReference type="Proteomes" id="UP000243588">
    <property type="component" value="Unassembled WGS sequence"/>
</dbReference>
<dbReference type="AlphaFoldDB" id="A0A1G8DVZ9"/>
<dbReference type="EMBL" id="FNDQ01000008">
    <property type="protein sequence ID" value="SDH61758.1"/>
    <property type="molecule type" value="Genomic_DNA"/>
</dbReference>
<name>A0A1G8DVZ9_9FLAO</name>
<dbReference type="InterPro" id="IPR019734">
    <property type="entry name" value="TPR_rpt"/>
</dbReference>
<keyword evidence="3" id="KW-1185">Reference proteome</keyword>
<evidence type="ECO:0000256" key="1">
    <source>
        <dbReference type="PROSITE-ProRule" id="PRU00339"/>
    </source>
</evidence>
<dbReference type="Pfam" id="PF13181">
    <property type="entry name" value="TPR_8"/>
    <property type="match status" value="1"/>
</dbReference>
<dbReference type="PROSITE" id="PS50005">
    <property type="entry name" value="TPR"/>
    <property type="match status" value="1"/>
</dbReference>
<dbReference type="RefSeq" id="WP_090407625.1">
    <property type="nucleotide sequence ID" value="NZ_FNDQ01000008.1"/>
</dbReference>
<evidence type="ECO:0000313" key="2">
    <source>
        <dbReference type="EMBL" id="SDH61758.1"/>
    </source>
</evidence>